<evidence type="ECO:0000313" key="2">
    <source>
        <dbReference type="EMBL" id="KAG2649106.1"/>
    </source>
</evidence>
<evidence type="ECO:0000256" key="1">
    <source>
        <dbReference type="SAM" id="MobiDB-lite"/>
    </source>
</evidence>
<dbReference type="Proteomes" id="UP000823388">
    <property type="component" value="Chromosome 1N"/>
</dbReference>
<sequence length="134" mass="14456">MKPIIKTRPSPEPKTKIWSSYPSKAENTAAAPATGRRAVPLSVPAPPRPTVAGGRIRRPRREAALRCLRRLPASFKRHGIAIGVQAFATPTRFGCLRAADAARRMGPRPAAPGTPAPLTLRHGDELVRPPTLLH</sequence>
<comment type="caution">
    <text evidence="2">The sequence shown here is derived from an EMBL/GenBank/DDBJ whole genome shotgun (WGS) entry which is preliminary data.</text>
</comment>
<feature type="compositionally biased region" description="Polar residues" evidence="1">
    <location>
        <begin position="17"/>
        <end position="26"/>
    </location>
</feature>
<accession>A0A8T0WTS3</accession>
<dbReference type="EMBL" id="CM029038">
    <property type="protein sequence ID" value="KAG2649106.1"/>
    <property type="molecule type" value="Genomic_DNA"/>
</dbReference>
<keyword evidence="3" id="KW-1185">Reference proteome</keyword>
<proteinExistence type="predicted"/>
<gene>
    <name evidence="2" type="ORF">PVAP13_1NG086300</name>
</gene>
<name>A0A8T0WTS3_PANVG</name>
<feature type="region of interest" description="Disordered" evidence="1">
    <location>
        <begin position="104"/>
        <end position="134"/>
    </location>
</feature>
<dbReference type="AlphaFoldDB" id="A0A8T0WTS3"/>
<protein>
    <submittedName>
        <fullName evidence="2">Uncharacterized protein</fullName>
    </submittedName>
</protein>
<reference evidence="2" key="1">
    <citation type="submission" date="2020-05" db="EMBL/GenBank/DDBJ databases">
        <title>WGS assembly of Panicum virgatum.</title>
        <authorList>
            <person name="Lovell J.T."/>
            <person name="Jenkins J."/>
            <person name="Shu S."/>
            <person name="Juenger T.E."/>
            <person name="Schmutz J."/>
        </authorList>
    </citation>
    <scope>NUCLEOTIDE SEQUENCE</scope>
    <source>
        <strain evidence="2">AP13</strain>
    </source>
</reference>
<feature type="region of interest" description="Disordered" evidence="1">
    <location>
        <begin position="1"/>
        <end position="54"/>
    </location>
</feature>
<evidence type="ECO:0000313" key="3">
    <source>
        <dbReference type="Proteomes" id="UP000823388"/>
    </source>
</evidence>
<organism evidence="2 3">
    <name type="scientific">Panicum virgatum</name>
    <name type="common">Blackwell switchgrass</name>
    <dbReference type="NCBI Taxonomy" id="38727"/>
    <lineage>
        <taxon>Eukaryota</taxon>
        <taxon>Viridiplantae</taxon>
        <taxon>Streptophyta</taxon>
        <taxon>Embryophyta</taxon>
        <taxon>Tracheophyta</taxon>
        <taxon>Spermatophyta</taxon>
        <taxon>Magnoliopsida</taxon>
        <taxon>Liliopsida</taxon>
        <taxon>Poales</taxon>
        <taxon>Poaceae</taxon>
        <taxon>PACMAD clade</taxon>
        <taxon>Panicoideae</taxon>
        <taxon>Panicodae</taxon>
        <taxon>Paniceae</taxon>
        <taxon>Panicinae</taxon>
        <taxon>Panicum</taxon>
        <taxon>Panicum sect. Hiantes</taxon>
    </lineage>
</organism>